<evidence type="ECO:0000313" key="2">
    <source>
        <dbReference type="EMBL" id="XCB23669.1"/>
    </source>
</evidence>
<dbReference type="AlphaFoldDB" id="A0AAU7Z4U1"/>
<evidence type="ECO:0000259" key="1">
    <source>
        <dbReference type="Pfam" id="PF00535"/>
    </source>
</evidence>
<organism evidence="2">
    <name type="scientific">Tunturiibacter gelidiferens</name>
    <dbReference type="NCBI Taxonomy" id="3069689"/>
    <lineage>
        <taxon>Bacteria</taxon>
        <taxon>Pseudomonadati</taxon>
        <taxon>Acidobacteriota</taxon>
        <taxon>Terriglobia</taxon>
        <taxon>Terriglobales</taxon>
        <taxon>Acidobacteriaceae</taxon>
        <taxon>Tunturiibacter</taxon>
    </lineage>
</organism>
<dbReference type="KEGG" id="tgi:RBB81_07025"/>
<accession>A0AAU7Z4U1</accession>
<dbReference type="PANTHER" id="PTHR22916:SF3">
    <property type="entry name" value="UDP-GLCNAC:BETAGAL BETA-1,3-N-ACETYLGLUCOSAMINYLTRANSFERASE-LIKE PROTEIN 1"/>
    <property type="match status" value="1"/>
</dbReference>
<dbReference type="InterPro" id="IPR029044">
    <property type="entry name" value="Nucleotide-diphossugar_trans"/>
</dbReference>
<dbReference type="CDD" id="cd04196">
    <property type="entry name" value="GT_2_like_d"/>
    <property type="match status" value="1"/>
</dbReference>
<feature type="domain" description="Glycosyltransferase 2-like" evidence="1">
    <location>
        <begin position="25"/>
        <end position="129"/>
    </location>
</feature>
<sequence length="329" mass="37533">MSAKSSQVDPISLKRGPQNSPRIDVLLATYNGETFLAEQLDSLFVQTWTNFRVLVNDDGSIDDTLNILDRYATEYPGKLLWERNPKRMGPCNNFAALMRRSTADYIAFCDQDDVWRSDKLARCMERLMQVEMQCGSDIPILIYTDMKIASSDGTILSQSHWRRAGVRPEKASFRNLLAQNLVTGCTMIANRALIDLAIPVPVDDVMMHDYWSALIAAAFGVLQPLRDQTVTYRQHRHNVVGAGGGLSWIQRLRRLRSDPELEMWLTAAALQAEAFLKIFGTRLDEADRRALVSMTTLPKESWQRRNINLLRHGIRRTGKLNHLQFLLRL</sequence>
<dbReference type="InterPro" id="IPR001173">
    <property type="entry name" value="Glyco_trans_2-like"/>
</dbReference>
<dbReference type="Pfam" id="PF00535">
    <property type="entry name" value="Glycos_transf_2"/>
    <property type="match status" value="1"/>
</dbReference>
<dbReference type="GO" id="GO:0016758">
    <property type="term" value="F:hexosyltransferase activity"/>
    <property type="evidence" value="ECO:0007669"/>
    <property type="project" value="UniProtKB-ARBA"/>
</dbReference>
<name>A0AAU7Z4U1_9BACT</name>
<dbReference type="EMBL" id="CP132938">
    <property type="protein sequence ID" value="XCB23669.1"/>
    <property type="molecule type" value="Genomic_DNA"/>
</dbReference>
<protein>
    <submittedName>
        <fullName evidence="2">Glycosyltransferase family 2 protein</fullName>
    </submittedName>
</protein>
<dbReference type="RefSeq" id="WP_353073200.1">
    <property type="nucleotide sequence ID" value="NZ_CP132938.1"/>
</dbReference>
<dbReference type="PANTHER" id="PTHR22916">
    <property type="entry name" value="GLYCOSYLTRANSFERASE"/>
    <property type="match status" value="1"/>
</dbReference>
<reference evidence="2" key="2">
    <citation type="journal article" date="2024" name="Environ. Microbiol.">
        <title>Genome analysis and description of Tunturibacter gen. nov. expands the diversity of Terriglobia in tundra soils.</title>
        <authorList>
            <person name="Messyasz A."/>
            <person name="Mannisto M.K."/>
            <person name="Kerkhof L.J."/>
            <person name="Haggblom M.M."/>
        </authorList>
    </citation>
    <scope>NUCLEOTIDE SEQUENCE</scope>
    <source>
        <strain evidence="2">M8UP39</strain>
    </source>
</reference>
<reference evidence="2" key="1">
    <citation type="submission" date="2023-08" db="EMBL/GenBank/DDBJ databases">
        <authorList>
            <person name="Messyasz A."/>
            <person name="Mannisto M.K."/>
            <person name="Kerkhof L.J."/>
            <person name="Haggblom M."/>
        </authorList>
    </citation>
    <scope>NUCLEOTIDE SEQUENCE</scope>
    <source>
        <strain evidence="2">M8UP39</strain>
    </source>
</reference>
<gene>
    <name evidence="2" type="ORF">RBB81_07025</name>
</gene>
<dbReference type="SUPFAM" id="SSF53448">
    <property type="entry name" value="Nucleotide-diphospho-sugar transferases"/>
    <property type="match status" value="1"/>
</dbReference>
<proteinExistence type="predicted"/>
<dbReference type="Gene3D" id="3.90.550.10">
    <property type="entry name" value="Spore Coat Polysaccharide Biosynthesis Protein SpsA, Chain A"/>
    <property type="match status" value="1"/>
</dbReference>